<organism evidence="3">
    <name type="scientific">marine metagenome</name>
    <dbReference type="NCBI Taxonomy" id="408172"/>
    <lineage>
        <taxon>unclassified sequences</taxon>
        <taxon>metagenomes</taxon>
        <taxon>ecological metagenomes</taxon>
    </lineage>
</organism>
<dbReference type="InterPro" id="IPR052016">
    <property type="entry name" value="Bact_Sigma-Reg"/>
</dbReference>
<keyword evidence="1" id="KW-0378">Hydrolase</keyword>
<reference evidence="3" key="1">
    <citation type="submission" date="2018-05" db="EMBL/GenBank/DDBJ databases">
        <authorList>
            <person name="Lanie J.A."/>
            <person name="Ng W.-L."/>
            <person name="Kazmierczak K.M."/>
            <person name="Andrzejewski T.M."/>
            <person name="Davidsen T.M."/>
            <person name="Wayne K.J."/>
            <person name="Tettelin H."/>
            <person name="Glass J.I."/>
            <person name="Rusch D."/>
            <person name="Podicherti R."/>
            <person name="Tsui H.-C.T."/>
            <person name="Winkler M.E."/>
        </authorList>
    </citation>
    <scope>NUCLEOTIDE SEQUENCE</scope>
</reference>
<gene>
    <name evidence="3" type="ORF">METZ01_LOCUS434032</name>
</gene>
<dbReference type="Gene3D" id="3.60.40.10">
    <property type="entry name" value="PPM-type phosphatase domain"/>
    <property type="match status" value="1"/>
</dbReference>
<proteinExistence type="predicted"/>
<dbReference type="SUPFAM" id="SSF81606">
    <property type="entry name" value="PP2C-like"/>
    <property type="match status" value="1"/>
</dbReference>
<dbReference type="GO" id="GO:0016791">
    <property type="term" value="F:phosphatase activity"/>
    <property type="evidence" value="ECO:0007669"/>
    <property type="project" value="TreeGrafter"/>
</dbReference>
<dbReference type="PANTHER" id="PTHR43156:SF2">
    <property type="entry name" value="STAGE II SPORULATION PROTEIN E"/>
    <property type="match status" value="1"/>
</dbReference>
<protein>
    <recommendedName>
        <fullName evidence="2">PPM-type phosphatase domain-containing protein</fullName>
    </recommendedName>
</protein>
<accession>A0A382YF95</accession>
<dbReference type="InterPro" id="IPR036457">
    <property type="entry name" value="PPM-type-like_dom_sf"/>
</dbReference>
<dbReference type="InterPro" id="IPR001932">
    <property type="entry name" value="PPM-type_phosphatase-like_dom"/>
</dbReference>
<feature type="domain" description="PPM-type phosphatase" evidence="2">
    <location>
        <begin position="13"/>
        <end position="98"/>
    </location>
</feature>
<evidence type="ECO:0000256" key="1">
    <source>
        <dbReference type="ARBA" id="ARBA00022801"/>
    </source>
</evidence>
<evidence type="ECO:0000259" key="2">
    <source>
        <dbReference type="Pfam" id="PF07228"/>
    </source>
</evidence>
<dbReference type="PANTHER" id="PTHR43156">
    <property type="entry name" value="STAGE II SPORULATION PROTEIN E-RELATED"/>
    <property type="match status" value="1"/>
</dbReference>
<sequence>MQAHDRRSHRRLFGEATYEQEVVTLNPGDTLITFSDGVSEAWDVEDTEFGDERILECLHTSPRDIEPSELVQEVLAGVREFIGGEPQGHDITILVVRYRGERS</sequence>
<dbReference type="AlphaFoldDB" id="A0A382YF95"/>
<dbReference type="Pfam" id="PF07228">
    <property type="entry name" value="SpoIIE"/>
    <property type="match status" value="1"/>
</dbReference>
<name>A0A382YF95_9ZZZZ</name>
<dbReference type="EMBL" id="UINC01174847">
    <property type="protein sequence ID" value="SVD81178.1"/>
    <property type="molecule type" value="Genomic_DNA"/>
</dbReference>
<evidence type="ECO:0000313" key="3">
    <source>
        <dbReference type="EMBL" id="SVD81178.1"/>
    </source>
</evidence>